<accession>A0A517U3S0</accession>
<dbReference type="InterPro" id="IPR017853">
    <property type="entry name" value="GH"/>
</dbReference>
<name>A0A517U3S0_9BACT</name>
<gene>
    <name evidence="5" type="ORF">I41_44840</name>
</gene>
<evidence type="ECO:0000256" key="2">
    <source>
        <dbReference type="ARBA" id="ARBA00023277"/>
    </source>
</evidence>
<dbReference type="GO" id="GO:0004553">
    <property type="term" value="F:hydrolase activity, hydrolyzing O-glycosyl compounds"/>
    <property type="evidence" value="ECO:0007669"/>
    <property type="project" value="InterPro"/>
</dbReference>
<keyword evidence="1" id="KW-0378">Hydrolase</keyword>
<evidence type="ECO:0000259" key="4">
    <source>
        <dbReference type="Pfam" id="PF00331"/>
    </source>
</evidence>
<dbReference type="EMBL" id="CP036339">
    <property type="protein sequence ID" value="QDT75274.1"/>
    <property type="molecule type" value="Genomic_DNA"/>
</dbReference>
<evidence type="ECO:0000256" key="3">
    <source>
        <dbReference type="ARBA" id="ARBA00023326"/>
    </source>
</evidence>
<reference evidence="5 6" key="1">
    <citation type="submission" date="2019-02" db="EMBL/GenBank/DDBJ databases">
        <title>Deep-cultivation of Planctomycetes and their phenomic and genomic characterization uncovers novel biology.</title>
        <authorList>
            <person name="Wiegand S."/>
            <person name="Jogler M."/>
            <person name="Boedeker C."/>
            <person name="Pinto D."/>
            <person name="Vollmers J."/>
            <person name="Rivas-Marin E."/>
            <person name="Kohn T."/>
            <person name="Peeters S.H."/>
            <person name="Heuer A."/>
            <person name="Rast P."/>
            <person name="Oberbeckmann S."/>
            <person name="Bunk B."/>
            <person name="Jeske O."/>
            <person name="Meyerdierks A."/>
            <person name="Storesund J.E."/>
            <person name="Kallscheuer N."/>
            <person name="Luecker S."/>
            <person name="Lage O.M."/>
            <person name="Pohl T."/>
            <person name="Merkel B.J."/>
            <person name="Hornburger P."/>
            <person name="Mueller R.-W."/>
            <person name="Bruemmer F."/>
            <person name="Labrenz M."/>
            <person name="Spormann A.M."/>
            <person name="Op den Camp H."/>
            <person name="Overmann J."/>
            <person name="Amann R."/>
            <person name="Jetten M.S.M."/>
            <person name="Mascher T."/>
            <person name="Medema M.H."/>
            <person name="Devos D.P."/>
            <person name="Kaster A.-K."/>
            <person name="Ovreas L."/>
            <person name="Rohde M."/>
            <person name="Galperin M.Y."/>
            <person name="Jogler C."/>
        </authorList>
    </citation>
    <scope>NUCLEOTIDE SEQUENCE [LARGE SCALE GENOMIC DNA]</scope>
    <source>
        <strain evidence="5 6">I41</strain>
    </source>
</reference>
<dbReference type="Gene3D" id="3.20.20.80">
    <property type="entry name" value="Glycosidases"/>
    <property type="match status" value="1"/>
</dbReference>
<keyword evidence="2" id="KW-0119">Carbohydrate metabolism</keyword>
<protein>
    <recommendedName>
        <fullName evidence="4">GH10 domain-containing protein</fullName>
    </recommendedName>
</protein>
<organism evidence="5 6">
    <name type="scientific">Lacipirellula limnantheis</name>
    <dbReference type="NCBI Taxonomy" id="2528024"/>
    <lineage>
        <taxon>Bacteria</taxon>
        <taxon>Pseudomonadati</taxon>
        <taxon>Planctomycetota</taxon>
        <taxon>Planctomycetia</taxon>
        <taxon>Pirellulales</taxon>
        <taxon>Lacipirellulaceae</taxon>
        <taxon>Lacipirellula</taxon>
    </lineage>
</organism>
<evidence type="ECO:0000256" key="1">
    <source>
        <dbReference type="ARBA" id="ARBA00022801"/>
    </source>
</evidence>
<proteinExistence type="predicted"/>
<feature type="domain" description="GH10" evidence="4">
    <location>
        <begin position="207"/>
        <end position="288"/>
    </location>
</feature>
<evidence type="ECO:0000313" key="6">
    <source>
        <dbReference type="Proteomes" id="UP000317909"/>
    </source>
</evidence>
<dbReference type="InterPro" id="IPR001000">
    <property type="entry name" value="GH10_dom"/>
</dbReference>
<dbReference type="Pfam" id="PF00331">
    <property type="entry name" value="Glyco_hydro_10"/>
    <property type="match status" value="1"/>
</dbReference>
<dbReference type="KEGG" id="llh:I41_44840"/>
<dbReference type="Proteomes" id="UP000317909">
    <property type="component" value="Chromosome"/>
</dbReference>
<dbReference type="AlphaFoldDB" id="A0A517U3S0"/>
<dbReference type="SUPFAM" id="SSF51445">
    <property type="entry name" value="(Trans)glycosidases"/>
    <property type="match status" value="1"/>
</dbReference>
<keyword evidence="3" id="KW-0624">Polysaccharide degradation</keyword>
<evidence type="ECO:0000313" key="5">
    <source>
        <dbReference type="EMBL" id="QDT75274.1"/>
    </source>
</evidence>
<dbReference type="OrthoDB" id="290971at2"/>
<keyword evidence="6" id="KW-1185">Reference proteome</keyword>
<sequence>MGQMRFALHRRDRIPPGGLPRIYVAGNEDIPWQTRTRWEKETLVVERGVDDSGYVYVPWLVDGHGQYLLGTSTLIERDRPYLLDVELARGLIQRLRSRLFIWEWLGMKTPPELSERLQDATKLFSRAATNQRDVPAAAESANRAIALALTVSEHLVRAFSEQTIGSRQRQTPIASLMGVTLGPAAPPVAVRRQLVDACNIVQLPVGWRAIESREGKRDWKPTDEQLGWCQTAGLKVAAGPLLRLDDRGVPDWMYLWEGDDDNLVRLLLDHVRAVVSRYSGRVHLWHVASRVNNGQLLSLSEESRLNLVAQAVQVVRKIDPRTPIVVSFDQPWGEYLVEQEHDLAPLHYADALLRADLGISGFGLEINAGYWPRGSSHRPTFEYGKLIDMWSQLGLPLMVLLTAPSGDLPDPLAAKTIAAELIESPEMPQQDSQLVLASTVAPLLLGRTSVQVVLWNQLTDHEPHEFPHGGLFDGKGDAKPTLGMLRDLRKACGG</sequence>
<dbReference type="GO" id="GO:0000272">
    <property type="term" value="P:polysaccharide catabolic process"/>
    <property type="evidence" value="ECO:0007669"/>
    <property type="project" value="UniProtKB-KW"/>
</dbReference>